<dbReference type="Pfam" id="PF00664">
    <property type="entry name" value="ABC_membrane"/>
    <property type="match status" value="1"/>
</dbReference>
<dbReference type="PROSITE" id="PS50929">
    <property type="entry name" value="ABC_TM1F"/>
    <property type="match status" value="1"/>
</dbReference>
<dbReference type="GO" id="GO:0015421">
    <property type="term" value="F:ABC-type oligopeptide transporter activity"/>
    <property type="evidence" value="ECO:0007669"/>
    <property type="project" value="TreeGrafter"/>
</dbReference>
<keyword evidence="7 8" id="KW-0472">Membrane</keyword>
<feature type="domain" description="ABC transporter" evidence="9">
    <location>
        <begin position="334"/>
        <end position="567"/>
    </location>
</feature>
<dbReference type="PANTHER" id="PTHR43394">
    <property type="entry name" value="ATP-DEPENDENT PERMEASE MDL1, MITOCHONDRIAL"/>
    <property type="match status" value="1"/>
</dbReference>
<dbReference type="InterPro" id="IPR003439">
    <property type="entry name" value="ABC_transporter-like_ATP-bd"/>
</dbReference>
<evidence type="ECO:0000256" key="2">
    <source>
        <dbReference type="ARBA" id="ARBA00022448"/>
    </source>
</evidence>
<keyword evidence="2" id="KW-0813">Transport</keyword>
<reference evidence="11 12" key="1">
    <citation type="journal article" date="2016" name="Nat. Commun.">
        <title>Thousands of microbial genomes shed light on interconnected biogeochemical processes in an aquifer system.</title>
        <authorList>
            <person name="Anantharaman K."/>
            <person name="Brown C.T."/>
            <person name="Hug L.A."/>
            <person name="Sharon I."/>
            <person name="Castelle C.J."/>
            <person name="Probst A.J."/>
            <person name="Thomas B.C."/>
            <person name="Singh A."/>
            <person name="Wilkins M.J."/>
            <person name="Karaoz U."/>
            <person name="Brodie E.L."/>
            <person name="Williams K.H."/>
            <person name="Hubbard S.S."/>
            <person name="Banfield J.F."/>
        </authorList>
    </citation>
    <scope>NUCLEOTIDE SEQUENCE [LARGE SCALE GENOMIC DNA]</scope>
</reference>
<evidence type="ECO:0000256" key="8">
    <source>
        <dbReference type="SAM" id="Phobius"/>
    </source>
</evidence>
<dbReference type="PROSITE" id="PS50893">
    <property type="entry name" value="ABC_TRANSPORTER_2"/>
    <property type="match status" value="1"/>
</dbReference>
<dbReference type="InterPro" id="IPR027417">
    <property type="entry name" value="P-loop_NTPase"/>
</dbReference>
<sequence length="573" mass="63256">MREYSRLLKYLRPYQRKISAAMLCTVFVTAATLLIAPLAGLAFKAIGEKDLLLLNIGAAAIIGLYFLKGFLTYGQDYLSYFVSHRVIADLRQRLYDHLQILSLDFYGRWNTGELLSRMMNDIAALQATILTAFGVIIPQTILLAGLLAYIFWLNWRLSLLTLIALPLIIQAIRLFSAELRRFSESAQQKTADITSHVQETLSQIRVVKAFTMEKTESNKFKIKNDRTFEVTMKAEQMLATQNPVVAFLQAIAAVGIVWYGGREIILGNLTLPQLVSFATALGIMTDPGSALSKAYGLISRGLASARRIFEVLDIKPTIIDAQDAANLPAISGQVEFKNIAFAYEREAVLSDINLTVRPGEAIALVGRTGAGKSTLVNLLPRFYDPTGGEMLIDGHDLKKVTLASLRKQIAIVPQEIALFHGTIKENISYGKPDASDDEIIEAAKKANAHSFISALPNGYETGVGERGAKLSGGERQRIAIARAVLRDPKILILDEATSSLDAETEALIREALGKLMKGRTTFIIAHRLYTVEKVDRVVVLEKGRIAEIGTHKELLAKGGLYQRLYELQFQGRS</sequence>
<dbReference type="Pfam" id="PF00005">
    <property type="entry name" value="ABC_tran"/>
    <property type="match status" value="1"/>
</dbReference>
<evidence type="ECO:0000256" key="3">
    <source>
        <dbReference type="ARBA" id="ARBA00022692"/>
    </source>
</evidence>
<feature type="transmembrane region" description="Helical" evidence="8">
    <location>
        <begin position="127"/>
        <end position="151"/>
    </location>
</feature>
<evidence type="ECO:0000256" key="6">
    <source>
        <dbReference type="ARBA" id="ARBA00022989"/>
    </source>
</evidence>
<dbReference type="CDD" id="cd18552">
    <property type="entry name" value="ABC_6TM_MsbA_like"/>
    <property type="match status" value="1"/>
</dbReference>
<evidence type="ECO:0000259" key="9">
    <source>
        <dbReference type="PROSITE" id="PS50893"/>
    </source>
</evidence>
<keyword evidence="3 8" id="KW-0812">Transmembrane</keyword>
<dbReference type="Proteomes" id="UP000178724">
    <property type="component" value="Unassembled WGS sequence"/>
</dbReference>
<evidence type="ECO:0000256" key="1">
    <source>
        <dbReference type="ARBA" id="ARBA00004651"/>
    </source>
</evidence>
<comment type="subcellular location">
    <subcellularLocation>
        <location evidence="1">Cell membrane</location>
        <topology evidence="1">Multi-pass membrane protein</topology>
    </subcellularLocation>
</comment>
<dbReference type="Gene3D" id="3.40.50.300">
    <property type="entry name" value="P-loop containing nucleotide triphosphate hydrolases"/>
    <property type="match status" value="1"/>
</dbReference>
<dbReference type="SUPFAM" id="SSF52540">
    <property type="entry name" value="P-loop containing nucleoside triphosphate hydrolases"/>
    <property type="match status" value="1"/>
</dbReference>
<dbReference type="PROSITE" id="PS00211">
    <property type="entry name" value="ABC_TRANSPORTER_1"/>
    <property type="match status" value="1"/>
</dbReference>
<keyword evidence="4" id="KW-0547">Nucleotide-binding</keyword>
<dbReference type="GO" id="GO:0005524">
    <property type="term" value="F:ATP binding"/>
    <property type="evidence" value="ECO:0007669"/>
    <property type="project" value="UniProtKB-KW"/>
</dbReference>
<dbReference type="FunFam" id="3.40.50.300:FF:000287">
    <property type="entry name" value="Multidrug ABC transporter ATP-binding protein"/>
    <property type="match status" value="1"/>
</dbReference>
<dbReference type="AlphaFoldDB" id="A0A1F4Q4R9"/>
<dbReference type="Gene3D" id="1.20.1560.10">
    <property type="entry name" value="ABC transporter type 1, transmembrane domain"/>
    <property type="match status" value="1"/>
</dbReference>
<dbReference type="SMART" id="SM00382">
    <property type="entry name" value="AAA"/>
    <property type="match status" value="1"/>
</dbReference>
<proteinExistence type="predicted"/>
<keyword evidence="5 11" id="KW-0067">ATP-binding</keyword>
<dbReference type="GO" id="GO:0005886">
    <property type="term" value="C:plasma membrane"/>
    <property type="evidence" value="ECO:0007669"/>
    <property type="project" value="UniProtKB-SubCell"/>
</dbReference>
<gene>
    <name evidence="11" type="ORF">A2625_06650</name>
</gene>
<accession>A0A1F4Q4R9</accession>
<feature type="transmembrane region" description="Helical" evidence="8">
    <location>
        <begin position="242"/>
        <end position="261"/>
    </location>
</feature>
<dbReference type="InterPro" id="IPR011527">
    <property type="entry name" value="ABC1_TM_dom"/>
</dbReference>
<comment type="caution">
    <text evidence="11">The sequence shown here is derived from an EMBL/GenBank/DDBJ whole genome shotgun (WGS) entry which is preliminary data.</text>
</comment>
<feature type="domain" description="ABC transmembrane type-1" evidence="10">
    <location>
        <begin position="20"/>
        <end position="300"/>
    </location>
</feature>
<dbReference type="PANTHER" id="PTHR43394:SF1">
    <property type="entry name" value="ATP-BINDING CASSETTE SUB-FAMILY B MEMBER 10, MITOCHONDRIAL"/>
    <property type="match status" value="1"/>
</dbReference>
<dbReference type="InterPro" id="IPR017871">
    <property type="entry name" value="ABC_transporter-like_CS"/>
</dbReference>
<feature type="transmembrane region" description="Helical" evidence="8">
    <location>
        <begin position="157"/>
        <end position="175"/>
    </location>
</feature>
<feature type="transmembrane region" description="Helical" evidence="8">
    <location>
        <begin position="20"/>
        <end position="46"/>
    </location>
</feature>
<feature type="transmembrane region" description="Helical" evidence="8">
    <location>
        <begin position="52"/>
        <end position="71"/>
    </location>
</feature>
<dbReference type="InterPro" id="IPR003593">
    <property type="entry name" value="AAA+_ATPase"/>
</dbReference>
<evidence type="ECO:0000259" key="10">
    <source>
        <dbReference type="PROSITE" id="PS50929"/>
    </source>
</evidence>
<name>A0A1F4Q4R9_UNCSA</name>
<evidence type="ECO:0000256" key="5">
    <source>
        <dbReference type="ARBA" id="ARBA00022840"/>
    </source>
</evidence>
<evidence type="ECO:0000256" key="4">
    <source>
        <dbReference type="ARBA" id="ARBA00022741"/>
    </source>
</evidence>
<dbReference type="GO" id="GO:0016887">
    <property type="term" value="F:ATP hydrolysis activity"/>
    <property type="evidence" value="ECO:0007669"/>
    <property type="project" value="InterPro"/>
</dbReference>
<dbReference type="InterPro" id="IPR039421">
    <property type="entry name" value="Type_1_exporter"/>
</dbReference>
<organism evidence="11 12">
    <name type="scientific">candidate division WOR-1 bacterium RIFCSPHIGHO2_01_FULL_53_15</name>
    <dbReference type="NCBI Taxonomy" id="1802564"/>
    <lineage>
        <taxon>Bacteria</taxon>
        <taxon>Bacillati</taxon>
        <taxon>Saganbacteria</taxon>
    </lineage>
</organism>
<evidence type="ECO:0000313" key="11">
    <source>
        <dbReference type="EMBL" id="OGB90955.1"/>
    </source>
</evidence>
<dbReference type="InterPro" id="IPR036640">
    <property type="entry name" value="ABC1_TM_sf"/>
</dbReference>
<dbReference type="SUPFAM" id="SSF90123">
    <property type="entry name" value="ABC transporter transmembrane region"/>
    <property type="match status" value="1"/>
</dbReference>
<protein>
    <submittedName>
        <fullName evidence="11">ABC transporter ATP-binding protein</fullName>
    </submittedName>
</protein>
<keyword evidence="6 8" id="KW-1133">Transmembrane helix</keyword>
<dbReference type="EMBL" id="METM01000002">
    <property type="protein sequence ID" value="OGB90955.1"/>
    <property type="molecule type" value="Genomic_DNA"/>
</dbReference>
<evidence type="ECO:0000256" key="7">
    <source>
        <dbReference type="ARBA" id="ARBA00023136"/>
    </source>
</evidence>
<evidence type="ECO:0000313" key="12">
    <source>
        <dbReference type="Proteomes" id="UP000178724"/>
    </source>
</evidence>